<organism evidence="5 6">
    <name type="scientific">Serinicoccus hydrothermalis</name>
    <dbReference type="NCBI Taxonomy" id="1758689"/>
    <lineage>
        <taxon>Bacteria</taxon>
        <taxon>Bacillati</taxon>
        <taxon>Actinomycetota</taxon>
        <taxon>Actinomycetes</taxon>
        <taxon>Micrococcales</taxon>
        <taxon>Ornithinimicrobiaceae</taxon>
        <taxon>Serinicoccus</taxon>
    </lineage>
</organism>
<dbReference type="Gene3D" id="3.40.1280.10">
    <property type="match status" value="1"/>
</dbReference>
<dbReference type="Gene3D" id="3.30.1330.30">
    <property type="match status" value="1"/>
</dbReference>
<evidence type="ECO:0000256" key="1">
    <source>
        <dbReference type="ARBA" id="ARBA00022603"/>
    </source>
</evidence>
<reference evidence="5 6" key="1">
    <citation type="submission" date="2016-03" db="EMBL/GenBank/DDBJ databases">
        <title>Shallow-sea hydrothermal system.</title>
        <authorList>
            <person name="Tang K."/>
        </authorList>
    </citation>
    <scope>NUCLEOTIDE SEQUENCE [LARGE SCALE GENOMIC DNA]</scope>
    <source>
        <strain evidence="5 6">JLT9</strain>
    </source>
</reference>
<proteinExistence type="predicted"/>
<dbReference type="InterPro" id="IPR029026">
    <property type="entry name" value="tRNA_m1G_MTases_N"/>
</dbReference>
<keyword evidence="6" id="KW-1185">Reference proteome</keyword>
<dbReference type="InterPro" id="IPR054578">
    <property type="entry name" value="SpoU_sub_bind-like_N"/>
</dbReference>
<dbReference type="InterPro" id="IPR029064">
    <property type="entry name" value="Ribosomal_eL30-like_sf"/>
</dbReference>
<dbReference type="GO" id="GO:0003723">
    <property type="term" value="F:RNA binding"/>
    <property type="evidence" value="ECO:0007669"/>
    <property type="project" value="InterPro"/>
</dbReference>
<dbReference type="SUPFAM" id="SSF75217">
    <property type="entry name" value="alpha/beta knot"/>
    <property type="match status" value="1"/>
</dbReference>
<keyword evidence="1 5" id="KW-0489">Methyltransferase</keyword>
<name>A0A1B1N9M6_9MICO</name>
<keyword evidence="2" id="KW-0808">Transferase</keyword>
<evidence type="ECO:0000259" key="3">
    <source>
        <dbReference type="Pfam" id="PF00588"/>
    </source>
</evidence>
<dbReference type="OrthoDB" id="9785673at2"/>
<dbReference type="Proteomes" id="UP000092482">
    <property type="component" value="Chromosome"/>
</dbReference>
<dbReference type="GO" id="GO:0006396">
    <property type="term" value="P:RNA processing"/>
    <property type="evidence" value="ECO:0007669"/>
    <property type="project" value="InterPro"/>
</dbReference>
<dbReference type="InterPro" id="IPR051259">
    <property type="entry name" value="rRNA_Methyltransferase"/>
</dbReference>
<evidence type="ECO:0000259" key="4">
    <source>
        <dbReference type="Pfam" id="PF22655"/>
    </source>
</evidence>
<dbReference type="GO" id="GO:0008173">
    <property type="term" value="F:RNA methyltransferase activity"/>
    <property type="evidence" value="ECO:0007669"/>
    <property type="project" value="InterPro"/>
</dbReference>
<dbReference type="PANTHER" id="PTHR43191">
    <property type="entry name" value="RRNA METHYLTRANSFERASE 3"/>
    <property type="match status" value="1"/>
</dbReference>
<dbReference type="AlphaFoldDB" id="A0A1B1N9M6"/>
<dbReference type="RefSeq" id="WP_066636383.1">
    <property type="nucleotide sequence ID" value="NZ_CP014989.1"/>
</dbReference>
<dbReference type="PATRIC" id="fig|1758689.4.peg.722"/>
<dbReference type="InterPro" id="IPR029028">
    <property type="entry name" value="Alpha/beta_knot_MTases"/>
</dbReference>
<dbReference type="InterPro" id="IPR001537">
    <property type="entry name" value="SpoU_MeTrfase"/>
</dbReference>
<evidence type="ECO:0000313" key="5">
    <source>
        <dbReference type="EMBL" id="ANS78085.1"/>
    </source>
</evidence>
<sequence length="281" mass="29601">MPRPDGRGARRITTRNAAFQQWSALLTNRTKRHRSGDFLVHGVRPISQALAHGWSVRALLRPVGGRPSSWAEQVWAEAGGERHELAPELLAELAQRDDGTPELVAVVGIPPDDLDRVLGDGAGTGQAPLVTVFDRPGQPGNIGTLQRSIDAFGGTGLVVTGHAADPYDPKAVRASTGSCFAVPTVRAAGPGPVLDWVADQRERGVPLQVWGTDEDGRTDLAAVPWEQPVVLVIGNETRGLAQGWREACDGMIGIPMVGSASSLNAAVAASVVLHAALRARA</sequence>
<dbReference type="EMBL" id="CP014989">
    <property type="protein sequence ID" value="ANS78085.1"/>
    <property type="molecule type" value="Genomic_DNA"/>
</dbReference>
<evidence type="ECO:0000313" key="6">
    <source>
        <dbReference type="Proteomes" id="UP000092482"/>
    </source>
</evidence>
<gene>
    <name evidence="5" type="ORF">SGUI_0689</name>
</gene>
<feature type="domain" description="tRNA/rRNA methyltransferase SpoU type" evidence="3">
    <location>
        <begin position="129"/>
        <end position="274"/>
    </location>
</feature>
<dbReference type="Pfam" id="PF22655">
    <property type="entry name" value="SpoU_sub_bind_like"/>
    <property type="match status" value="1"/>
</dbReference>
<dbReference type="GO" id="GO:0032259">
    <property type="term" value="P:methylation"/>
    <property type="evidence" value="ECO:0007669"/>
    <property type="project" value="UniProtKB-KW"/>
</dbReference>
<feature type="domain" description="SpoU L30e-like N-terminal" evidence="4">
    <location>
        <begin position="16"/>
        <end position="105"/>
    </location>
</feature>
<evidence type="ECO:0000256" key="2">
    <source>
        <dbReference type="ARBA" id="ARBA00022679"/>
    </source>
</evidence>
<dbReference type="PANTHER" id="PTHR43191:SF2">
    <property type="entry name" value="RRNA METHYLTRANSFERASE 3, MITOCHONDRIAL"/>
    <property type="match status" value="1"/>
</dbReference>
<dbReference type="STRING" id="1758689.SGUI_0689"/>
<dbReference type="KEGG" id="serj:SGUI_0689"/>
<protein>
    <submittedName>
        <fullName evidence="5">Putative rRNA methylase</fullName>
    </submittedName>
</protein>
<accession>A0A1B1N9M6</accession>
<dbReference type="Pfam" id="PF00588">
    <property type="entry name" value="SpoU_methylase"/>
    <property type="match status" value="1"/>
</dbReference>
<dbReference type="SUPFAM" id="SSF55315">
    <property type="entry name" value="L30e-like"/>
    <property type="match status" value="1"/>
</dbReference>